<dbReference type="Proteomes" id="UP000596660">
    <property type="component" value="Unplaced"/>
</dbReference>
<dbReference type="PANTHER" id="PTHR34835">
    <property type="entry name" value="OS07G0283600 PROTEIN-RELATED"/>
    <property type="match status" value="1"/>
</dbReference>
<name>A0A803MKF5_CHEQI</name>
<keyword evidence="3" id="KW-1185">Reference proteome</keyword>
<evidence type="ECO:0000313" key="3">
    <source>
        <dbReference type="Proteomes" id="UP000596660"/>
    </source>
</evidence>
<dbReference type="EnsemblPlants" id="AUR62031296-RA">
    <property type="protein sequence ID" value="AUR62031296-RA:cds"/>
    <property type="gene ID" value="AUR62031296"/>
</dbReference>
<sequence length="831" mass="93559">MLSERERYADSSIADSSISCRRNWGGILKKIMKKVLVASSGKQTNKRKLKVVVEDEVVDDVEEDLEDINEVSDGSSEDDDYEEEVEEDDPEDELEGGEYVDEVDYLQHTRSELMLSERERYADSSIADSSISCRRNWGGSLKKIMKKVLVASSGKQTDKRKLKAIVEDEVVDDVEEVLEDINERKRKVVEQENTRATTTTTRSRPVQQLKKRIFRRVKLPTAAKTQFVERSQEVERQYVERPPAVGRQYVERHAPVQRQYVERHALVQRRRIVEEHDDQIDLEPGPSVGEKVKMNGVMSANYNCRVSAFSDLITVLKIDKDKIDLVERCGFGGLLKLKVKKIDRRFWYWLMTRVDHERRLFVGGDGKELPLGPEQYRCVFDLPRGLKLVPDMVEDPVMQSKVDDIVRNFGASASEYNWCVCVHSWMLGSVREFHKIFDGKGYVAGGGGCGLFLTVSFPYGERHPWEPRDSADSLELRVANEVLKLLKPYFVKLENMLNASNRGFVRNAHKERSPIRSLVMNDLSISVSIEECDLTSGDVNKGRLEETCRQLEEVVSMTSNDPIGHVLEQVTSAVNETFGTIADEGQNKEVGDLAPSVAAVTEGQHKEVVGDSAPSAAALTEGQHNEVVGDSAPSVAAIKLTCDMDIILSKKHRQPLRGVAASQLAVDGGDVNHGRMQLLIEDLRSVCNEQRNPLDTCEAEFDINSTLYYKKYDDIEVGVVIGEVELRVSLFLSAVYWEPFLGRFMLIPSGPLPLLRTLSQLRSNRKAVSLCFGAKVKFTLWPLKHPDVPGIVHQVVNLSFHGPYGASSTCRRSLKKLLGYPIKGKKTAKNI</sequence>
<reference evidence="2" key="2">
    <citation type="submission" date="2021-03" db="UniProtKB">
        <authorList>
            <consortium name="EnsemblPlants"/>
        </authorList>
    </citation>
    <scope>IDENTIFICATION</scope>
</reference>
<dbReference type="Gramene" id="AUR62031296-RA">
    <property type="protein sequence ID" value="AUR62031296-RA:cds"/>
    <property type="gene ID" value="AUR62031296"/>
</dbReference>
<organism evidence="2 3">
    <name type="scientific">Chenopodium quinoa</name>
    <name type="common">Quinoa</name>
    <dbReference type="NCBI Taxonomy" id="63459"/>
    <lineage>
        <taxon>Eukaryota</taxon>
        <taxon>Viridiplantae</taxon>
        <taxon>Streptophyta</taxon>
        <taxon>Embryophyta</taxon>
        <taxon>Tracheophyta</taxon>
        <taxon>Spermatophyta</taxon>
        <taxon>Magnoliopsida</taxon>
        <taxon>eudicotyledons</taxon>
        <taxon>Gunneridae</taxon>
        <taxon>Pentapetalae</taxon>
        <taxon>Caryophyllales</taxon>
        <taxon>Chenopodiaceae</taxon>
        <taxon>Chenopodioideae</taxon>
        <taxon>Atripliceae</taxon>
        <taxon>Chenopodium</taxon>
    </lineage>
</organism>
<protein>
    <submittedName>
        <fullName evidence="2">Uncharacterized protein</fullName>
    </submittedName>
</protein>
<feature type="region of interest" description="Disordered" evidence="1">
    <location>
        <begin position="66"/>
        <end position="96"/>
    </location>
</feature>
<proteinExistence type="predicted"/>
<evidence type="ECO:0000313" key="2">
    <source>
        <dbReference type="EnsemblPlants" id="AUR62031296-RA:cds"/>
    </source>
</evidence>
<reference evidence="2" key="1">
    <citation type="journal article" date="2017" name="Nature">
        <title>The genome of Chenopodium quinoa.</title>
        <authorList>
            <person name="Jarvis D.E."/>
            <person name="Ho Y.S."/>
            <person name="Lightfoot D.J."/>
            <person name="Schmoeckel S.M."/>
            <person name="Li B."/>
            <person name="Borm T.J.A."/>
            <person name="Ohyanagi H."/>
            <person name="Mineta K."/>
            <person name="Michell C.T."/>
            <person name="Saber N."/>
            <person name="Kharbatia N.M."/>
            <person name="Rupper R.R."/>
            <person name="Sharp A.R."/>
            <person name="Dally N."/>
            <person name="Boughton B.A."/>
            <person name="Woo Y.H."/>
            <person name="Gao G."/>
            <person name="Schijlen E.G.W.M."/>
            <person name="Guo X."/>
            <person name="Momin A.A."/>
            <person name="Negrao S."/>
            <person name="Al-Babili S."/>
            <person name="Gehring C."/>
            <person name="Roessner U."/>
            <person name="Jung C."/>
            <person name="Murphy K."/>
            <person name="Arold S.T."/>
            <person name="Gojobori T."/>
            <person name="van der Linden C.G."/>
            <person name="van Loo E.N."/>
            <person name="Jellen E.N."/>
            <person name="Maughan P.J."/>
            <person name="Tester M."/>
        </authorList>
    </citation>
    <scope>NUCLEOTIDE SEQUENCE [LARGE SCALE GENOMIC DNA]</scope>
    <source>
        <strain evidence="2">cv. PI 614886</strain>
    </source>
</reference>
<evidence type="ECO:0000256" key="1">
    <source>
        <dbReference type="SAM" id="MobiDB-lite"/>
    </source>
</evidence>
<dbReference type="AlphaFoldDB" id="A0A803MKF5"/>
<dbReference type="PANTHER" id="PTHR34835:SF34">
    <property type="entry name" value="OS08G0555500 PROTEIN"/>
    <property type="match status" value="1"/>
</dbReference>
<accession>A0A803MKF5</accession>